<gene>
    <name evidence="2" type="ORF">CAMP_LOCUS8063</name>
</gene>
<name>A0A9P1IHZ7_9PELO</name>
<accession>A0A9P1IHZ7</accession>
<proteinExistence type="predicted"/>
<dbReference type="EMBL" id="CANHGI010000003">
    <property type="protein sequence ID" value="CAI5445426.1"/>
    <property type="molecule type" value="Genomic_DNA"/>
</dbReference>
<protein>
    <recommendedName>
        <fullName evidence="4">DUF19 domain-containing protein</fullName>
    </recommendedName>
</protein>
<comment type="caution">
    <text evidence="2">The sequence shown here is derived from an EMBL/GenBank/DDBJ whole genome shotgun (WGS) entry which is preliminary data.</text>
</comment>
<dbReference type="AlphaFoldDB" id="A0A9P1IHZ7"/>
<evidence type="ECO:0000256" key="1">
    <source>
        <dbReference type="SAM" id="SignalP"/>
    </source>
</evidence>
<keyword evidence="1" id="KW-0732">Signal</keyword>
<sequence>MFLNRFSTLLIFLIISIFLVDIYKCQLANSSPFEFPEEEFEDEEDRSLEKDILVLPNRFPKRLNWFCNPRNELMRDRLCMGEIDAYALACADESPPIQLVPFCLGYKHQCAKANYPSEDWCEKEFDRYDK</sequence>
<feature type="signal peptide" evidence="1">
    <location>
        <begin position="1"/>
        <end position="22"/>
    </location>
</feature>
<feature type="chain" id="PRO_5040339765" description="DUF19 domain-containing protein" evidence="1">
    <location>
        <begin position="23"/>
        <end position="130"/>
    </location>
</feature>
<organism evidence="2 3">
    <name type="scientific">Caenorhabditis angaria</name>
    <dbReference type="NCBI Taxonomy" id="860376"/>
    <lineage>
        <taxon>Eukaryota</taxon>
        <taxon>Metazoa</taxon>
        <taxon>Ecdysozoa</taxon>
        <taxon>Nematoda</taxon>
        <taxon>Chromadorea</taxon>
        <taxon>Rhabditida</taxon>
        <taxon>Rhabditina</taxon>
        <taxon>Rhabditomorpha</taxon>
        <taxon>Rhabditoidea</taxon>
        <taxon>Rhabditidae</taxon>
        <taxon>Peloderinae</taxon>
        <taxon>Caenorhabditis</taxon>
    </lineage>
</organism>
<evidence type="ECO:0000313" key="3">
    <source>
        <dbReference type="Proteomes" id="UP001152747"/>
    </source>
</evidence>
<evidence type="ECO:0000313" key="2">
    <source>
        <dbReference type="EMBL" id="CAI5445426.1"/>
    </source>
</evidence>
<evidence type="ECO:0008006" key="4">
    <source>
        <dbReference type="Google" id="ProtNLM"/>
    </source>
</evidence>
<keyword evidence="3" id="KW-1185">Reference proteome</keyword>
<dbReference type="Proteomes" id="UP001152747">
    <property type="component" value="Unassembled WGS sequence"/>
</dbReference>
<reference evidence="2" key="1">
    <citation type="submission" date="2022-11" db="EMBL/GenBank/DDBJ databases">
        <authorList>
            <person name="Kikuchi T."/>
        </authorList>
    </citation>
    <scope>NUCLEOTIDE SEQUENCE</scope>
    <source>
        <strain evidence="2">PS1010</strain>
    </source>
</reference>
<dbReference type="OrthoDB" id="5870303at2759"/>